<keyword evidence="3" id="KW-0808">Transferase</keyword>
<evidence type="ECO:0000256" key="7">
    <source>
        <dbReference type="ARBA" id="ARBA00022777"/>
    </source>
</evidence>
<keyword evidence="5 14" id="KW-0732">Signal</keyword>
<dbReference type="GO" id="GO:0030247">
    <property type="term" value="F:polysaccharide binding"/>
    <property type="evidence" value="ECO:0007669"/>
    <property type="project" value="InterPro"/>
</dbReference>
<dbReference type="PROSITE" id="PS00107">
    <property type="entry name" value="PROTEIN_KINASE_ATP"/>
    <property type="match status" value="1"/>
</dbReference>
<evidence type="ECO:0000256" key="4">
    <source>
        <dbReference type="ARBA" id="ARBA00022692"/>
    </source>
</evidence>
<gene>
    <name evidence="16" type="ORF">AYBTSS11_LOCUS24318</name>
</gene>
<evidence type="ECO:0000259" key="15">
    <source>
        <dbReference type="PROSITE" id="PS50011"/>
    </source>
</evidence>
<evidence type="ECO:0000256" key="3">
    <source>
        <dbReference type="ARBA" id="ARBA00022679"/>
    </source>
</evidence>
<feature type="domain" description="Protein kinase" evidence="15">
    <location>
        <begin position="376"/>
        <end position="651"/>
    </location>
</feature>
<evidence type="ECO:0000256" key="13">
    <source>
        <dbReference type="SAM" id="Phobius"/>
    </source>
</evidence>
<dbReference type="InterPro" id="IPR025287">
    <property type="entry name" value="WAK_GUB"/>
</dbReference>
<evidence type="ECO:0000256" key="11">
    <source>
        <dbReference type="ARBA" id="ARBA00023180"/>
    </source>
</evidence>
<comment type="subcellular location">
    <subcellularLocation>
        <location evidence="1">Membrane</location>
        <topology evidence="1">Single-pass type I membrane protein</topology>
    </subcellularLocation>
</comment>
<keyword evidence="4 13" id="KW-0812">Transmembrane</keyword>
<keyword evidence="17" id="KW-1185">Reference proteome</keyword>
<dbReference type="GO" id="GO:0005524">
    <property type="term" value="F:ATP binding"/>
    <property type="evidence" value="ECO:0007669"/>
    <property type="project" value="UniProtKB-UniRule"/>
</dbReference>
<dbReference type="FunFam" id="3.30.200.20:FF:000178">
    <property type="entry name" value="serine/threonine-protein kinase PBS1-like"/>
    <property type="match status" value="1"/>
</dbReference>
<dbReference type="Gene3D" id="1.10.510.10">
    <property type="entry name" value="Transferase(Phosphotransferase) domain 1"/>
    <property type="match status" value="1"/>
</dbReference>
<dbReference type="PROSITE" id="PS50011">
    <property type="entry name" value="PROTEIN_KINASE_DOM"/>
    <property type="match status" value="1"/>
</dbReference>
<evidence type="ECO:0000256" key="14">
    <source>
        <dbReference type="SAM" id="SignalP"/>
    </source>
</evidence>
<feature type="chain" id="PRO_5041707173" description="Protein kinase domain-containing protein" evidence="14">
    <location>
        <begin position="24"/>
        <end position="672"/>
    </location>
</feature>
<dbReference type="SMART" id="SM00220">
    <property type="entry name" value="S_TKc"/>
    <property type="match status" value="1"/>
</dbReference>
<protein>
    <recommendedName>
        <fullName evidence="15">Protein kinase domain-containing protein</fullName>
    </recommendedName>
</protein>
<reference evidence="16" key="1">
    <citation type="submission" date="2023-10" db="EMBL/GenBank/DDBJ databases">
        <authorList>
            <person name="Domelevo Entfellner J.-B."/>
        </authorList>
    </citation>
    <scope>NUCLEOTIDE SEQUENCE</scope>
</reference>
<dbReference type="InterPro" id="IPR045874">
    <property type="entry name" value="LRK10/LRL21-25-like"/>
</dbReference>
<evidence type="ECO:0000313" key="17">
    <source>
        <dbReference type="Proteomes" id="UP001189624"/>
    </source>
</evidence>
<dbReference type="Pfam" id="PF13947">
    <property type="entry name" value="GUB_WAK_bind"/>
    <property type="match status" value="1"/>
</dbReference>
<keyword evidence="6 12" id="KW-0547">Nucleotide-binding</keyword>
<evidence type="ECO:0000256" key="2">
    <source>
        <dbReference type="ARBA" id="ARBA00022527"/>
    </source>
</evidence>
<dbReference type="Proteomes" id="UP001189624">
    <property type="component" value="Chromosome 8"/>
</dbReference>
<evidence type="ECO:0000256" key="9">
    <source>
        <dbReference type="ARBA" id="ARBA00022989"/>
    </source>
</evidence>
<dbReference type="EMBL" id="OY731405">
    <property type="protein sequence ID" value="CAJ1972269.1"/>
    <property type="molecule type" value="Genomic_DNA"/>
</dbReference>
<feature type="binding site" evidence="12">
    <location>
        <position position="404"/>
    </location>
    <ligand>
        <name>ATP</name>
        <dbReference type="ChEBI" id="CHEBI:30616"/>
    </ligand>
</feature>
<proteinExistence type="predicted"/>
<dbReference type="GO" id="GO:0004674">
    <property type="term" value="F:protein serine/threonine kinase activity"/>
    <property type="evidence" value="ECO:0007669"/>
    <property type="project" value="UniProtKB-KW"/>
</dbReference>
<accession>A0AA86TE88</accession>
<dbReference type="Gramene" id="rna-AYBTSS11_LOCUS24318">
    <property type="protein sequence ID" value="CAJ1972269.1"/>
    <property type="gene ID" value="gene-AYBTSS11_LOCUS24318"/>
</dbReference>
<sequence length="672" mass="76408">MNRGTIRIRFIAILLFLETSATALIPDCPASSCGNIPNIRYPFRLSSDPSHCGDKRYQLYCENNATFLTLFSGKYRVHEIDYNRYKIRVSDAEDGTCSFMPRYFLYYGNFSNAILGPGTDPLKLDPFSQPSIAYFNCSDPITDDPRYVAVEGTGCDHRGNVYAVVKDSGNGFGVEDIKVGCELQVATFGGVGDHRSKKGVSYGEIKNMVWQGFRLSWLYLICEDRCGKGIDCRVVNESTGEVQCDQYGCSYVYDEPNNRVTYQCSSSVGGIGRKIFYAVVLFSIGAYRGLMQNFGLNKATGYDGDSEAEIGKSVGRYLLPYFMIRFLFGVVIFVMLLIYKWGRRHKSKYENIESFLEGNTLMPIRYSYKEIKHMTKGFKEKLGQGGFGLVYKGKLRSGLFVAIKMLSKSKSNGQDFISEVATIGRIHHTNVVRLIGFCVESSHRALVYEFMANGSLDKYIFSKQDSISLTYRQIYDISLGVARGIAYLHQGCDMQILHFDIKPHNILLDENFIPKVSDFGLARLYPINKSIITLTAARGTIGYMAPELFYHNIGGVSYKADVYSFGMLLMEMANKRRIFNTHVDHSSELFFPLWIYDQLRGENEKEMENVTKQEYNDEAKKMFLVALWCIQLKPSNRPSMNKIMEMLEGEIENIEMPPKPSLYPDEMIYEMI</sequence>
<dbReference type="GO" id="GO:0016020">
    <property type="term" value="C:membrane"/>
    <property type="evidence" value="ECO:0007669"/>
    <property type="project" value="UniProtKB-SubCell"/>
</dbReference>
<dbReference type="InterPro" id="IPR008271">
    <property type="entry name" value="Ser/Thr_kinase_AS"/>
</dbReference>
<keyword evidence="11" id="KW-0325">Glycoprotein</keyword>
<dbReference type="SUPFAM" id="SSF56112">
    <property type="entry name" value="Protein kinase-like (PK-like)"/>
    <property type="match status" value="1"/>
</dbReference>
<keyword evidence="8 12" id="KW-0067">ATP-binding</keyword>
<feature type="transmembrane region" description="Helical" evidence="13">
    <location>
        <begin position="318"/>
        <end position="339"/>
    </location>
</feature>
<evidence type="ECO:0000256" key="1">
    <source>
        <dbReference type="ARBA" id="ARBA00004479"/>
    </source>
</evidence>
<organism evidence="16 17">
    <name type="scientific">Sphenostylis stenocarpa</name>
    <dbReference type="NCBI Taxonomy" id="92480"/>
    <lineage>
        <taxon>Eukaryota</taxon>
        <taxon>Viridiplantae</taxon>
        <taxon>Streptophyta</taxon>
        <taxon>Embryophyta</taxon>
        <taxon>Tracheophyta</taxon>
        <taxon>Spermatophyta</taxon>
        <taxon>Magnoliopsida</taxon>
        <taxon>eudicotyledons</taxon>
        <taxon>Gunneridae</taxon>
        <taxon>Pentapetalae</taxon>
        <taxon>rosids</taxon>
        <taxon>fabids</taxon>
        <taxon>Fabales</taxon>
        <taxon>Fabaceae</taxon>
        <taxon>Papilionoideae</taxon>
        <taxon>50 kb inversion clade</taxon>
        <taxon>NPAAA clade</taxon>
        <taxon>indigoferoid/millettioid clade</taxon>
        <taxon>Phaseoleae</taxon>
        <taxon>Sphenostylis</taxon>
    </lineage>
</organism>
<evidence type="ECO:0000256" key="10">
    <source>
        <dbReference type="ARBA" id="ARBA00023136"/>
    </source>
</evidence>
<keyword evidence="9 13" id="KW-1133">Transmembrane helix</keyword>
<dbReference type="InterPro" id="IPR017441">
    <property type="entry name" value="Protein_kinase_ATP_BS"/>
</dbReference>
<evidence type="ECO:0000256" key="6">
    <source>
        <dbReference type="ARBA" id="ARBA00022741"/>
    </source>
</evidence>
<evidence type="ECO:0000256" key="12">
    <source>
        <dbReference type="PROSITE-ProRule" id="PRU10141"/>
    </source>
</evidence>
<keyword evidence="7" id="KW-0418">Kinase</keyword>
<feature type="signal peptide" evidence="14">
    <location>
        <begin position="1"/>
        <end position="23"/>
    </location>
</feature>
<evidence type="ECO:0000256" key="5">
    <source>
        <dbReference type="ARBA" id="ARBA00022729"/>
    </source>
</evidence>
<evidence type="ECO:0000256" key="8">
    <source>
        <dbReference type="ARBA" id="ARBA00022840"/>
    </source>
</evidence>
<keyword evidence="10 13" id="KW-0472">Membrane</keyword>
<dbReference type="InterPro" id="IPR011009">
    <property type="entry name" value="Kinase-like_dom_sf"/>
</dbReference>
<dbReference type="PANTHER" id="PTHR27009">
    <property type="entry name" value="RUST RESISTANCE KINASE LR10-RELATED"/>
    <property type="match status" value="1"/>
</dbReference>
<dbReference type="Pfam" id="PF00069">
    <property type="entry name" value="Pkinase"/>
    <property type="match status" value="1"/>
</dbReference>
<dbReference type="AlphaFoldDB" id="A0AA86TE88"/>
<dbReference type="PROSITE" id="PS00108">
    <property type="entry name" value="PROTEIN_KINASE_ST"/>
    <property type="match status" value="1"/>
</dbReference>
<evidence type="ECO:0000313" key="16">
    <source>
        <dbReference type="EMBL" id="CAJ1972269.1"/>
    </source>
</evidence>
<dbReference type="FunFam" id="1.10.510.10:FF:000590">
    <property type="entry name" value="PR5-like receptor kinase"/>
    <property type="match status" value="1"/>
</dbReference>
<name>A0AA86TE88_9FABA</name>
<dbReference type="InterPro" id="IPR000719">
    <property type="entry name" value="Prot_kinase_dom"/>
</dbReference>
<dbReference type="Gene3D" id="3.30.200.20">
    <property type="entry name" value="Phosphorylase Kinase, domain 1"/>
    <property type="match status" value="1"/>
</dbReference>
<keyword evidence="2" id="KW-0723">Serine/threonine-protein kinase</keyword>